<organism evidence="10 11">
    <name type="scientific">Blochmanniella floridana</name>
    <dbReference type="NCBI Taxonomy" id="203907"/>
    <lineage>
        <taxon>Bacteria</taxon>
        <taxon>Pseudomonadati</taxon>
        <taxon>Pseudomonadota</taxon>
        <taxon>Gammaproteobacteria</taxon>
        <taxon>Enterobacterales</taxon>
        <taxon>Enterobacteriaceae</taxon>
        <taxon>ant endosymbionts</taxon>
        <taxon>Candidatus Blochmanniella</taxon>
    </lineage>
</organism>
<dbReference type="GO" id="GO:0005829">
    <property type="term" value="C:cytosol"/>
    <property type="evidence" value="ECO:0007669"/>
    <property type="project" value="TreeGrafter"/>
</dbReference>
<evidence type="ECO:0000256" key="2">
    <source>
        <dbReference type="ARBA" id="ARBA00013258"/>
    </source>
</evidence>
<name>Q7VR19_BLOFL</name>
<dbReference type="KEGG" id="bfl:Bfl405"/>
<feature type="active site" evidence="8">
    <location>
        <position position="207"/>
    </location>
</feature>
<protein>
    <recommendedName>
        <fullName evidence="3 7">Malonyl CoA-acyl carrier protein transacylase</fullName>
        <ecNumber evidence="2 7">2.3.1.39</ecNumber>
    </recommendedName>
</protein>
<dbReference type="InterPro" id="IPR050858">
    <property type="entry name" value="Mal-CoA-ACP_Trans/PKS_FabD"/>
</dbReference>
<dbReference type="PANTHER" id="PTHR42681:SF1">
    <property type="entry name" value="MALONYL-COA-ACYL CARRIER PROTEIN TRANSACYLASE, MITOCHONDRIAL"/>
    <property type="match status" value="1"/>
</dbReference>
<dbReference type="AlphaFoldDB" id="Q7VR19"/>
<dbReference type="SUPFAM" id="SSF55048">
    <property type="entry name" value="Probable ACP-binding domain of malonyl-CoA ACP transacylase"/>
    <property type="match status" value="1"/>
</dbReference>
<proteinExistence type="inferred from homology"/>
<dbReference type="Pfam" id="PF00698">
    <property type="entry name" value="Acyl_transf_1"/>
    <property type="match status" value="1"/>
</dbReference>
<dbReference type="GO" id="GO:0004314">
    <property type="term" value="F:[acyl-carrier-protein] S-malonyltransferase activity"/>
    <property type="evidence" value="ECO:0007669"/>
    <property type="project" value="UniProtKB-EC"/>
</dbReference>
<evidence type="ECO:0000256" key="4">
    <source>
        <dbReference type="ARBA" id="ARBA00022679"/>
    </source>
</evidence>
<dbReference type="eggNOG" id="COG0331">
    <property type="taxonomic scope" value="Bacteria"/>
</dbReference>
<dbReference type="Gene3D" id="3.30.70.250">
    <property type="entry name" value="Malonyl-CoA ACP transacylase, ACP-binding"/>
    <property type="match status" value="1"/>
</dbReference>
<dbReference type="InterPro" id="IPR016035">
    <property type="entry name" value="Acyl_Trfase/lysoPLipase"/>
</dbReference>
<dbReference type="SUPFAM" id="SSF52151">
    <property type="entry name" value="FabD/lysophospholipase-like"/>
    <property type="match status" value="1"/>
</dbReference>
<dbReference type="NCBIfam" id="TIGR00128">
    <property type="entry name" value="fabD"/>
    <property type="match status" value="1"/>
</dbReference>
<keyword evidence="11" id="KW-1185">Reference proteome</keyword>
<dbReference type="GO" id="GO:0006633">
    <property type="term" value="P:fatty acid biosynthetic process"/>
    <property type="evidence" value="ECO:0007669"/>
    <property type="project" value="UniProtKB-UniPathway"/>
</dbReference>
<dbReference type="HOGENOM" id="CLU_030558_0_0_6"/>
<dbReference type="InterPro" id="IPR001227">
    <property type="entry name" value="Ac_transferase_dom_sf"/>
</dbReference>
<dbReference type="PIRSF" id="PIRSF000446">
    <property type="entry name" value="Mct"/>
    <property type="match status" value="1"/>
</dbReference>
<reference evidence="10 11" key="1">
    <citation type="journal article" date="2003" name="Proc. Natl. Acad. Sci. U.S.A.">
        <title>The genome sequence of Blochmannia floridanus: comparative analysis of reduced genomes.</title>
        <authorList>
            <person name="Gil R."/>
            <person name="Silva F.J."/>
            <person name="Zientz E."/>
            <person name="Delmotte F."/>
            <person name="Gonzalez-Candelas F."/>
            <person name="Latorre A."/>
            <person name="Rausell C."/>
            <person name="Kramerbeek J."/>
            <person name="Gadau J."/>
            <person name="Hoelldobler B."/>
            <person name="van Ham R.C.H.J."/>
            <person name="Gross R."/>
            <person name="Moya A."/>
        </authorList>
    </citation>
    <scope>NUCLEOTIDE SEQUENCE [LARGE SCALE GENOMIC DNA]</scope>
</reference>
<accession>Q7VR19</accession>
<evidence type="ECO:0000313" key="10">
    <source>
        <dbReference type="EMBL" id="CAD83471.1"/>
    </source>
</evidence>
<dbReference type="STRING" id="203907.Bfl405"/>
<evidence type="ECO:0000313" key="11">
    <source>
        <dbReference type="Proteomes" id="UP000002192"/>
    </source>
</evidence>
<dbReference type="InterPro" id="IPR016036">
    <property type="entry name" value="Malonyl_transacylase_ACP-bd"/>
</dbReference>
<evidence type="ECO:0000256" key="7">
    <source>
        <dbReference type="PIRNR" id="PIRNR000446"/>
    </source>
</evidence>
<comment type="pathway">
    <text evidence="1">Lipid metabolism; fatty acid biosynthesis.</text>
</comment>
<gene>
    <name evidence="10" type="primary">fabD</name>
    <name evidence="10" type="ordered locus">Bfl405</name>
</gene>
<keyword evidence="4 7" id="KW-0808">Transferase</keyword>
<evidence type="ECO:0000256" key="8">
    <source>
        <dbReference type="PIRSR" id="PIRSR000446-1"/>
    </source>
</evidence>
<feature type="active site" evidence="8">
    <location>
        <position position="96"/>
    </location>
</feature>
<dbReference type="InterPro" id="IPR014043">
    <property type="entry name" value="Acyl_transferase_dom"/>
</dbReference>
<evidence type="ECO:0000259" key="9">
    <source>
        <dbReference type="SMART" id="SM00827"/>
    </source>
</evidence>
<dbReference type="EMBL" id="BX248583">
    <property type="protein sequence ID" value="CAD83471.1"/>
    <property type="molecule type" value="Genomic_DNA"/>
</dbReference>
<keyword evidence="5 7" id="KW-0012">Acyltransferase</keyword>
<dbReference type="Proteomes" id="UP000002192">
    <property type="component" value="Chromosome"/>
</dbReference>
<dbReference type="Gene3D" id="3.40.366.10">
    <property type="entry name" value="Malonyl-Coenzyme A Acyl Carrier Protein, domain 2"/>
    <property type="match status" value="1"/>
</dbReference>
<sequence>MIAHNDIFAVVFPGQASQHIGMLSDLANSYHAIRDTFYEASEILNYDVWNLVQFGPISELNKTYYSQPAILTASVAIWKVWMQQIGKLPNVMAGHSLGEYSALVCSGSIDFLSAIKLVTTRSVLMQEISPDGYGAMSIIIGLSDDVVRELCQIVESIDDQIVAPAGFNTSDNIVISGHKAAVNHVNLLCKKAGAKYVTTLPISVPSHCSIMKKMVSRFQKIIENTVISSPKIPVINNVDVSIEQEPQFIRDSLIRQLYNPVRWNEIMQEFINKDIKIVLEMGPGKVLTRLIQRSVYSDSLFSLSINDVDSLSKAIQCIIRN</sequence>
<dbReference type="UniPathway" id="UPA00094"/>
<evidence type="ECO:0000256" key="1">
    <source>
        <dbReference type="ARBA" id="ARBA00005194"/>
    </source>
</evidence>
<dbReference type="InterPro" id="IPR004410">
    <property type="entry name" value="Malonyl_CoA-ACP_transAc_FabD"/>
</dbReference>
<evidence type="ECO:0000256" key="6">
    <source>
        <dbReference type="ARBA" id="ARBA00048462"/>
    </source>
</evidence>
<dbReference type="PANTHER" id="PTHR42681">
    <property type="entry name" value="MALONYL-COA-ACYL CARRIER PROTEIN TRANSACYLASE, MITOCHONDRIAL"/>
    <property type="match status" value="1"/>
</dbReference>
<feature type="domain" description="Malonyl-CoA:ACP transacylase (MAT)" evidence="9">
    <location>
        <begin position="11"/>
        <end position="307"/>
    </location>
</feature>
<comment type="similarity">
    <text evidence="7">Belongs to the fabD family.</text>
</comment>
<dbReference type="InterPro" id="IPR024925">
    <property type="entry name" value="Malonyl_CoA-ACP_transAc"/>
</dbReference>
<evidence type="ECO:0000256" key="5">
    <source>
        <dbReference type="ARBA" id="ARBA00023315"/>
    </source>
</evidence>
<dbReference type="OrthoDB" id="9808564at2"/>
<evidence type="ECO:0000256" key="3">
    <source>
        <dbReference type="ARBA" id="ARBA00018953"/>
    </source>
</evidence>
<dbReference type="EC" id="2.3.1.39" evidence="2 7"/>
<comment type="catalytic activity">
    <reaction evidence="6 7">
        <text>holo-[ACP] + malonyl-CoA = malonyl-[ACP] + CoA</text>
        <dbReference type="Rhea" id="RHEA:41792"/>
        <dbReference type="Rhea" id="RHEA-COMP:9623"/>
        <dbReference type="Rhea" id="RHEA-COMP:9685"/>
        <dbReference type="ChEBI" id="CHEBI:57287"/>
        <dbReference type="ChEBI" id="CHEBI:57384"/>
        <dbReference type="ChEBI" id="CHEBI:64479"/>
        <dbReference type="ChEBI" id="CHEBI:78449"/>
        <dbReference type="EC" id="2.3.1.39"/>
    </reaction>
</comment>
<dbReference type="SMART" id="SM00827">
    <property type="entry name" value="PKS_AT"/>
    <property type="match status" value="1"/>
</dbReference>